<organism evidence="7 8">
    <name type="scientific">Hymenobacter aerilatus</name>
    <dbReference type="NCBI Taxonomy" id="2932251"/>
    <lineage>
        <taxon>Bacteria</taxon>
        <taxon>Pseudomonadati</taxon>
        <taxon>Bacteroidota</taxon>
        <taxon>Cytophagia</taxon>
        <taxon>Cytophagales</taxon>
        <taxon>Hymenobacteraceae</taxon>
        <taxon>Hymenobacter</taxon>
    </lineage>
</organism>
<dbReference type="InterPro" id="IPR010920">
    <property type="entry name" value="LSM_dom_sf"/>
</dbReference>
<evidence type="ECO:0000259" key="6">
    <source>
        <dbReference type="Pfam" id="PF00924"/>
    </source>
</evidence>
<accession>A0A8T9SQQ8</accession>
<dbReference type="InterPro" id="IPR023408">
    <property type="entry name" value="MscS_beta-dom_sf"/>
</dbReference>
<evidence type="ECO:0000256" key="4">
    <source>
        <dbReference type="ARBA" id="ARBA00023136"/>
    </source>
</evidence>
<dbReference type="PANTHER" id="PTHR30566:SF25">
    <property type="entry name" value="INNER MEMBRANE PROTEIN"/>
    <property type="match status" value="1"/>
</dbReference>
<dbReference type="Gene3D" id="2.30.30.60">
    <property type="match status" value="1"/>
</dbReference>
<keyword evidence="8" id="KW-1185">Reference proteome</keyword>
<dbReference type="SUPFAM" id="SSF50182">
    <property type="entry name" value="Sm-like ribonucleoproteins"/>
    <property type="match status" value="1"/>
</dbReference>
<dbReference type="Gene3D" id="1.10.287.1260">
    <property type="match status" value="1"/>
</dbReference>
<dbReference type="KEGG" id="haei:MUN82_12050"/>
<dbReference type="GO" id="GO:0008381">
    <property type="term" value="F:mechanosensitive monoatomic ion channel activity"/>
    <property type="evidence" value="ECO:0007669"/>
    <property type="project" value="UniProtKB-ARBA"/>
</dbReference>
<feature type="transmembrane region" description="Helical" evidence="5">
    <location>
        <begin position="138"/>
        <end position="159"/>
    </location>
</feature>
<dbReference type="InterPro" id="IPR006685">
    <property type="entry name" value="MscS_channel_2nd"/>
</dbReference>
<dbReference type="EMBL" id="CP095053">
    <property type="protein sequence ID" value="UOR03681.1"/>
    <property type="molecule type" value="Genomic_DNA"/>
</dbReference>
<proteinExistence type="predicted"/>
<evidence type="ECO:0000256" key="2">
    <source>
        <dbReference type="ARBA" id="ARBA00022692"/>
    </source>
</evidence>
<dbReference type="PANTHER" id="PTHR30566">
    <property type="entry name" value="YNAI-RELATED MECHANOSENSITIVE ION CHANNEL"/>
    <property type="match status" value="1"/>
</dbReference>
<evidence type="ECO:0000256" key="5">
    <source>
        <dbReference type="SAM" id="Phobius"/>
    </source>
</evidence>
<feature type="domain" description="Mechanosensitive ion channel MscS" evidence="6">
    <location>
        <begin position="187"/>
        <end position="253"/>
    </location>
</feature>
<evidence type="ECO:0000313" key="7">
    <source>
        <dbReference type="EMBL" id="UOR03681.1"/>
    </source>
</evidence>
<sequence>MQHFQILLDTLPAWLGNVLLAAGAIAAGLLLRWLLTKTLRYYRSFSDSFLVNALIRRLQHPLNFFIPVLILVLILPLMTLEPPAHRTATRLLGILATAGFAWVLIRLVYVGEEFVYHSYDLTKDNNIKERKIRTQLQFIRRLAVIGIGLLAVAAILLSFDSVRRIGAGLLTGVGVGGIIVGFAAQRSLANLLAGFQIAFTQPIRIDDVLVVEGEWGRVEEITLTYVVLQIWDQRRLILPINYFIEKPFQNWTRISAEILGTVFIYADYTLPVPALREELTRLLESSPLWDRRVNALQVTDSKEHTLEIRALMSARNSSQAFDLRCFIRESLVQFIRENYPEALPRTRAEVSYTDQGLLGRRPDFLPTTANQR</sequence>
<comment type="subcellular location">
    <subcellularLocation>
        <location evidence="1">Membrane</location>
    </subcellularLocation>
</comment>
<keyword evidence="3 5" id="KW-1133">Transmembrane helix</keyword>
<evidence type="ECO:0000256" key="3">
    <source>
        <dbReference type="ARBA" id="ARBA00022989"/>
    </source>
</evidence>
<reference evidence="7 8" key="1">
    <citation type="submission" date="2022-04" db="EMBL/GenBank/DDBJ databases">
        <title>Hymenobacter sp. isolated from the air.</title>
        <authorList>
            <person name="Won M."/>
            <person name="Lee C.-M."/>
            <person name="Woen H.-Y."/>
            <person name="Kwon S.-W."/>
        </authorList>
    </citation>
    <scope>NUCLEOTIDE SEQUENCE [LARGE SCALE GENOMIC DNA]</scope>
    <source>
        <strain evidence="8">5413 J-13</strain>
    </source>
</reference>
<evidence type="ECO:0000256" key="1">
    <source>
        <dbReference type="ARBA" id="ARBA00004370"/>
    </source>
</evidence>
<feature type="transmembrane region" description="Helical" evidence="5">
    <location>
        <begin position="14"/>
        <end position="35"/>
    </location>
</feature>
<name>A0A8T9SQQ8_9BACT</name>
<feature type="transmembrane region" description="Helical" evidence="5">
    <location>
        <begin position="91"/>
        <end position="109"/>
    </location>
</feature>
<keyword evidence="2 5" id="KW-0812">Transmembrane</keyword>
<feature type="transmembrane region" description="Helical" evidence="5">
    <location>
        <begin position="165"/>
        <end position="184"/>
    </location>
</feature>
<dbReference type="Proteomes" id="UP000829925">
    <property type="component" value="Chromosome"/>
</dbReference>
<keyword evidence="4 5" id="KW-0472">Membrane</keyword>
<dbReference type="AlphaFoldDB" id="A0A8T9SQQ8"/>
<evidence type="ECO:0000313" key="8">
    <source>
        <dbReference type="Proteomes" id="UP000829925"/>
    </source>
</evidence>
<dbReference type="RefSeq" id="WP_245090642.1">
    <property type="nucleotide sequence ID" value="NZ_CP095053.1"/>
</dbReference>
<gene>
    <name evidence="7" type="ORF">MUN82_12050</name>
</gene>
<feature type="transmembrane region" description="Helical" evidence="5">
    <location>
        <begin position="62"/>
        <end position="79"/>
    </location>
</feature>
<dbReference type="GO" id="GO:0016020">
    <property type="term" value="C:membrane"/>
    <property type="evidence" value="ECO:0007669"/>
    <property type="project" value="UniProtKB-SubCell"/>
</dbReference>
<protein>
    <submittedName>
        <fullName evidence="7">Mechanosensitive ion channel family protein</fullName>
    </submittedName>
</protein>
<dbReference type="Pfam" id="PF00924">
    <property type="entry name" value="MS_channel_2nd"/>
    <property type="match status" value="1"/>
</dbReference>